<evidence type="ECO:0000259" key="9">
    <source>
        <dbReference type="PROSITE" id="PS51671"/>
    </source>
</evidence>
<evidence type="ECO:0000313" key="11">
    <source>
        <dbReference type="Proteomes" id="UP000032633"/>
    </source>
</evidence>
<reference evidence="11" key="2">
    <citation type="submission" date="2015-03" db="EMBL/GenBank/DDBJ databases">
        <title>Genome sequence of Paenibacillus beijingensis strain DSM 24997T.</title>
        <authorList>
            <person name="Kwak Y."/>
            <person name="Shin J.-H."/>
        </authorList>
    </citation>
    <scope>NUCLEOTIDE SEQUENCE [LARGE SCALE GENOMIC DNA]</scope>
    <source>
        <strain evidence="11">DSM 24997</strain>
    </source>
</reference>
<comment type="subcellular location">
    <subcellularLocation>
        <location evidence="1">Cell membrane</location>
        <topology evidence="1">Multi-pass membrane protein</topology>
    </subcellularLocation>
</comment>
<feature type="transmembrane region" description="Helical" evidence="7">
    <location>
        <begin position="149"/>
        <end position="168"/>
    </location>
</feature>
<dbReference type="SUPFAM" id="SSF103473">
    <property type="entry name" value="MFS general substrate transporter"/>
    <property type="match status" value="1"/>
</dbReference>
<evidence type="ECO:0000256" key="1">
    <source>
        <dbReference type="ARBA" id="ARBA00004651"/>
    </source>
</evidence>
<dbReference type="InterPro" id="IPR002912">
    <property type="entry name" value="ACT_dom"/>
</dbReference>
<dbReference type="EMBL" id="CP011058">
    <property type="protein sequence ID" value="AJY76022.1"/>
    <property type="molecule type" value="Genomic_DNA"/>
</dbReference>
<dbReference type="Gene3D" id="1.20.1250.20">
    <property type="entry name" value="MFS general substrate transporter like domains"/>
    <property type="match status" value="1"/>
</dbReference>
<evidence type="ECO:0000256" key="2">
    <source>
        <dbReference type="ARBA" id="ARBA00022448"/>
    </source>
</evidence>
<feature type="transmembrane region" description="Helical" evidence="7">
    <location>
        <begin position="372"/>
        <end position="390"/>
    </location>
</feature>
<dbReference type="AlphaFoldDB" id="A0A0D5NLZ1"/>
<accession>A0A0D5NLZ1</accession>
<evidence type="ECO:0000256" key="4">
    <source>
        <dbReference type="ARBA" id="ARBA00022692"/>
    </source>
</evidence>
<dbReference type="PANTHER" id="PTHR23517">
    <property type="entry name" value="RESISTANCE PROTEIN MDTM, PUTATIVE-RELATED-RELATED"/>
    <property type="match status" value="1"/>
</dbReference>
<keyword evidence="3" id="KW-1003">Cell membrane</keyword>
<keyword evidence="6 7" id="KW-0472">Membrane</keyword>
<feature type="transmembrane region" description="Helical" evidence="7">
    <location>
        <begin position="347"/>
        <end position="366"/>
    </location>
</feature>
<feature type="transmembrane region" description="Helical" evidence="7">
    <location>
        <begin position="316"/>
        <end position="335"/>
    </location>
</feature>
<dbReference type="GO" id="GO:0022857">
    <property type="term" value="F:transmembrane transporter activity"/>
    <property type="evidence" value="ECO:0007669"/>
    <property type="project" value="InterPro"/>
</dbReference>
<evidence type="ECO:0008006" key="12">
    <source>
        <dbReference type="Google" id="ProtNLM"/>
    </source>
</evidence>
<dbReference type="Pfam" id="PF22629">
    <property type="entry name" value="ACT_AHAS_ss"/>
    <property type="match status" value="1"/>
</dbReference>
<dbReference type="STRING" id="1126833.VN24_17495"/>
<dbReference type="PROSITE" id="PS50850">
    <property type="entry name" value="MFS"/>
    <property type="match status" value="1"/>
</dbReference>
<feature type="transmembrane region" description="Helical" evidence="7">
    <location>
        <begin position="411"/>
        <end position="430"/>
    </location>
</feature>
<dbReference type="InterPro" id="IPR011701">
    <property type="entry name" value="MFS"/>
</dbReference>
<evidence type="ECO:0000256" key="5">
    <source>
        <dbReference type="ARBA" id="ARBA00022989"/>
    </source>
</evidence>
<gene>
    <name evidence="10" type="ORF">VN24_17495</name>
</gene>
<name>A0A0D5NLZ1_9BACL</name>
<dbReference type="PANTHER" id="PTHR23517:SF13">
    <property type="entry name" value="MAJOR FACILITATOR SUPERFAMILY MFS_1"/>
    <property type="match status" value="1"/>
</dbReference>
<dbReference type="InterPro" id="IPR050171">
    <property type="entry name" value="MFS_Transporters"/>
</dbReference>
<evidence type="ECO:0000313" key="10">
    <source>
        <dbReference type="EMBL" id="AJY76022.1"/>
    </source>
</evidence>
<dbReference type="PATRIC" id="fig|1126833.4.peg.3842"/>
<feature type="transmembrane region" description="Helical" evidence="7">
    <location>
        <begin position="281"/>
        <end position="304"/>
    </location>
</feature>
<feature type="domain" description="ACT" evidence="9">
    <location>
        <begin position="3"/>
        <end position="77"/>
    </location>
</feature>
<dbReference type="InterPro" id="IPR036259">
    <property type="entry name" value="MFS_trans_sf"/>
</dbReference>
<feature type="transmembrane region" description="Helical" evidence="7">
    <location>
        <begin position="207"/>
        <end position="229"/>
    </location>
</feature>
<dbReference type="RefSeq" id="WP_045671450.1">
    <property type="nucleotide sequence ID" value="NZ_CP011058.1"/>
</dbReference>
<feature type="transmembrane region" description="Helical" evidence="7">
    <location>
        <begin position="241"/>
        <end position="260"/>
    </location>
</feature>
<sequence>MQTITLRVTDRPGVLARVSELLAGRGCNIDSMKITQECRPGFALMRINARIDNDHLDILVREMGSLQDVLVVRSARERTAAFSYWTVAYGLFVTILGINLASPLYAAYKIQWSLTPGMIALLFAVYAFVVIPSIVLFGQLSDRIGSKAILLWGILVSLLASICFAMAGGVSMLLLARAIQGLSVGMFNGVAVSALTALHPSRDSHRAAFFAALSVTTGNALGPLMSGALAEWAPFPTRLPYLVHGLLILPGIIGLLLVRIQHPVPVKTRLHLPVLPRTIRAPFYTAAATSFIAWAVVSLFLSVIPSYMDEWIGRSSSYLFAAFTAAIVLGVSSASQSLFAKWPLPRMAAAGFVLLFSGLTSLVLTMHVSSSILLAVSAVLVGLGHGPLYAGSLASVNELAPEQARGDTVSFFYAGTYLGVAIPVLGFGYAAEYIGFVHAVELFSAVMCAFSVWTWMRWRNVNKWRDFR</sequence>
<dbReference type="InterPro" id="IPR020846">
    <property type="entry name" value="MFS_dom"/>
</dbReference>
<dbReference type="GO" id="GO:0005886">
    <property type="term" value="C:plasma membrane"/>
    <property type="evidence" value="ECO:0007669"/>
    <property type="project" value="UniProtKB-SubCell"/>
</dbReference>
<dbReference type="Pfam" id="PF07690">
    <property type="entry name" value="MFS_1"/>
    <property type="match status" value="1"/>
</dbReference>
<evidence type="ECO:0000259" key="8">
    <source>
        <dbReference type="PROSITE" id="PS50850"/>
    </source>
</evidence>
<protein>
    <recommendedName>
        <fullName evidence="12">MFS transporter</fullName>
    </recommendedName>
</protein>
<dbReference type="PROSITE" id="PS51671">
    <property type="entry name" value="ACT"/>
    <property type="match status" value="1"/>
</dbReference>
<evidence type="ECO:0000256" key="7">
    <source>
        <dbReference type="SAM" id="Phobius"/>
    </source>
</evidence>
<keyword evidence="5 7" id="KW-1133">Transmembrane helix</keyword>
<evidence type="ECO:0000256" key="6">
    <source>
        <dbReference type="ARBA" id="ARBA00023136"/>
    </source>
</evidence>
<dbReference type="OrthoDB" id="9793283at2"/>
<keyword evidence="2" id="KW-0813">Transport</keyword>
<keyword evidence="4 7" id="KW-0812">Transmembrane</keyword>
<feature type="domain" description="Major facilitator superfamily (MFS) profile" evidence="8">
    <location>
        <begin position="83"/>
        <end position="462"/>
    </location>
</feature>
<organism evidence="10 11">
    <name type="scientific">Paenibacillus beijingensis</name>
    <dbReference type="NCBI Taxonomy" id="1126833"/>
    <lineage>
        <taxon>Bacteria</taxon>
        <taxon>Bacillati</taxon>
        <taxon>Bacillota</taxon>
        <taxon>Bacilli</taxon>
        <taxon>Bacillales</taxon>
        <taxon>Paenibacillaceae</taxon>
        <taxon>Paenibacillus</taxon>
    </lineage>
</organism>
<dbReference type="Proteomes" id="UP000032633">
    <property type="component" value="Chromosome"/>
</dbReference>
<dbReference type="Gene3D" id="3.30.70.260">
    <property type="match status" value="1"/>
</dbReference>
<feature type="transmembrane region" description="Helical" evidence="7">
    <location>
        <begin position="436"/>
        <end position="456"/>
    </location>
</feature>
<reference evidence="10 11" key="1">
    <citation type="journal article" date="2015" name="J. Biotechnol.">
        <title>Complete genome sequence of Paenibacillus beijingensis 7188(T) (=DSM 24997(T)), a novel rhizobacterium from jujube garden soil.</title>
        <authorList>
            <person name="Kwak Y."/>
            <person name="Shin J.H."/>
        </authorList>
    </citation>
    <scope>NUCLEOTIDE SEQUENCE [LARGE SCALE GENOMIC DNA]</scope>
    <source>
        <strain evidence="10 11">DSM 24997</strain>
    </source>
</reference>
<proteinExistence type="predicted"/>
<dbReference type="HOGENOM" id="CLU_038683_1_1_9"/>
<keyword evidence="11" id="KW-1185">Reference proteome</keyword>
<evidence type="ECO:0000256" key="3">
    <source>
        <dbReference type="ARBA" id="ARBA00022475"/>
    </source>
</evidence>
<dbReference type="KEGG" id="pbj:VN24_17495"/>
<dbReference type="InterPro" id="IPR045865">
    <property type="entry name" value="ACT-like_dom_sf"/>
</dbReference>
<dbReference type="SUPFAM" id="SSF55021">
    <property type="entry name" value="ACT-like"/>
    <property type="match status" value="1"/>
</dbReference>
<feature type="transmembrane region" description="Helical" evidence="7">
    <location>
        <begin position="118"/>
        <end position="137"/>
    </location>
</feature>
<feature type="transmembrane region" description="Helical" evidence="7">
    <location>
        <begin position="82"/>
        <end position="106"/>
    </location>
</feature>
<dbReference type="InterPro" id="IPR054480">
    <property type="entry name" value="AHAS_small-like_ACT"/>
</dbReference>
<feature type="transmembrane region" description="Helical" evidence="7">
    <location>
        <begin position="174"/>
        <end position="195"/>
    </location>
</feature>